<reference evidence="7 8" key="1">
    <citation type="journal article" date="2019" name="Emerg. Microbes Infect.">
        <title>Comprehensive subspecies identification of 175 nontuberculous mycobacteria species based on 7547 genomic profiles.</title>
        <authorList>
            <person name="Matsumoto Y."/>
            <person name="Kinjo T."/>
            <person name="Motooka D."/>
            <person name="Nabeya D."/>
            <person name="Jung N."/>
            <person name="Uechi K."/>
            <person name="Horii T."/>
            <person name="Iida T."/>
            <person name="Fujita J."/>
            <person name="Nakamura S."/>
        </authorList>
    </citation>
    <scope>NUCLEOTIDE SEQUENCE [LARGE SCALE GENOMIC DNA]</scope>
    <source>
        <strain evidence="7 8">JCM 30395</strain>
    </source>
</reference>
<feature type="domain" description="DNA methylase adenine-specific" evidence="5">
    <location>
        <begin position="44"/>
        <end position="245"/>
    </location>
</feature>
<proteinExistence type="predicted"/>
<dbReference type="PRINTS" id="PR00507">
    <property type="entry name" value="N12N6MTFRASE"/>
</dbReference>
<dbReference type="SUPFAM" id="SSF53335">
    <property type="entry name" value="S-adenosyl-L-methionine-dependent methyltransferases"/>
    <property type="match status" value="1"/>
</dbReference>
<gene>
    <name evidence="7" type="ORF">MSAR_32870</name>
</gene>
<accession>A0A7I7SV17</accession>
<dbReference type="KEGG" id="msar:MSAR_32870"/>
<evidence type="ECO:0000313" key="7">
    <source>
        <dbReference type="EMBL" id="BBY60151.1"/>
    </source>
</evidence>
<dbReference type="PANTHER" id="PTHR33841">
    <property type="entry name" value="DNA METHYLTRANSFERASE YEEA-RELATED"/>
    <property type="match status" value="1"/>
</dbReference>
<keyword evidence="2 7" id="KW-0808">Transferase</keyword>
<keyword evidence="1 7" id="KW-0489">Methyltransferase</keyword>
<dbReference type="GO" id="GO:0003677">
    <property type="term" value="F:DNA binding"/>
    <property type="evidence" value="ECO:0007669"/>
    <property type="project" value="InterPro"/>
</dbReference>
<keyword evidence="8" id="KW-1185">Reference proteome</keyword>
<protein>
    <submittedName>
        <fullName evidence="7">Methyltransferase</fullName>
    </submittedName>
</protein>
<dbReference type="AlphaFoldDB" id="A0A7I7SV17"/>
<organism evidence="7 8">
    <name type="scientific">Mycolicibacterium sarraceniae</name>
    <dbReference type="NCBI Taxonomy" id="1534348"/>
    <lineage>
        <taxon>Bacteria</taxon>
        <taxon>Bacillati</taxon>
        <taxon>Actinomycetota</taxon>
        <taxon>Actinomycetes</taxon>
        <taxon>Mycobacteriales</taxon>
        <taxon>Mycobacteriaceae</taxon>
        <taxon>Mycolicibacterium</taxon>
    </lineage>
</organism>
<dbReference type="GO" id="GO:0009307">
    <property type="term" value="P:DNA restriction-modification system"/>
    <property type="evidence" value="ECO:0007669"/>
    <property type="project" value="UniProtKB-KW"/>
</dbReference>
<dbReference type="Gene3D" id="3.40.50.150">
    <property type="entry name" value="Vaccinia Virus protein VP39"/>
    <property type="match status" value="1"/>
</dbReference>
<evidence type="ECO:0000313" key="8">
    <source>
        <dbReference type="Proteomes" id="UP000466445"/>
    </source>
</evidence>
<dbReference type="InterPro" id="IPR029063">
    <property type="entry name" value="SAM-dependent_MTases_sf"/>
</dbReference>
<keyword evidence="3" id="KW-0949">S-adenosyl-L-methionine</keyword>
<dbReference type="InterPro" id="IPR003356">
    <property type="entry name" value="DNA_methylase_A-5"/>
</dbReference>
<dbReference type="Pfam" id="PF22837">
    <property type="entry name" value="M_Eco57I_C"/>
    <property type="match status" value="1"/>
</dbReference>
<evidence type="ECO:0000256" key="1">
    <source>
        <dbReference type="ARBA" id="ARBA00022603"/>
    </source>
</evidence>
<name>A0A7I7SV17_9MYCO</name>
<dbReference type="InterPro" id="IPR050953">
    <property type="entry name" value="N4_N6_ade-DNA_methylase"/>
</dbReference>
<evidence type="ECO:0000256" key="3">
    <source>
        <dbReference type="ARBA" id="ARBA00022691"/>
    </source>
</evidence>
<evidence type="ECO:0000259" key="5">
    <source>
        <dbReference type="Pfam" id="PF02384"/>
    </source>
</evidence>
<feature type="domain" description="Type II methyltransferase M.Eco57I C-terminal" evidence="6">
    <location>
        <begin position="291"/>
        <end position="554"/>
    </location>
</feature>
<sequence>MGVGVLVTTRPSSAQWVYRNLSQPQGMMHHMVLRSAGGDTAALRKARGAFFTPAPVARYVTEWAVRSTTERILEPSCGEASFLLAAVDRLTELRGTADDGQPAALDGIEMHDASARAARTLLRQAGVAAKVTVGDFFCVEPTASYDVVIGNPPYIRYQDFAGLARARSREAALRAGVGLTNLASSWAAFAVHSALFLRPGGRMGLVLPAELLSVNYAAEVRRFLLQSFAHVDLVLFTERVFPDAQEDVLLLLADGYGQGPTDHASIYQARNAAELATIAAGRTWTPPSPGDKWTPSLLSADALDAYTNLLSGGGFTVLETWGDTTLGMVTGNNKYFALSPARVADLGLESTDILRLSPPGSRHLRGLAFGTAALNELGRNGSATWLFRPAGEPSPAGWAYIAAGEAAGVNTAYKCRVRKPWWRVPPLAPADLLLTYMNANADTPRLSTNAARAAHLNSVHGVYLAPKVRKLGKALLPLASLTSMTLVGAETVGRAYGGGMLKIEPREADRLPVPSEAVVQAASERLTNMRPKVAGLLRSGKLIEASKIVDDVLLVGELGMSRPDVRVLRDAHAELTARRVARGRRGTD</sequence>
<dbReference type="InterPro" id="IPR002052">
    <property type="entry name" value="DNA_methylase_N6_adenine_CS"/>
</dbReference>
<dbReference type="GO" id="GO:0008170">
    <property type="term" value="F:N-methyltransferase activity"/>
    <property type="evidence" value="ECO:0007669"/>
    <property type="project" value="InterPro"/>
</dbReference>
<dbReference type="GO" id="GO:0009007">
    <property type="term" value="F:site-specific DNA-methyltransferase (adenine-specific) activity"/>
    <property type="evidence" value="ECO:0007669"/>
    <property type="project" value="UniProtKB-EC"/>
</dbReference>
<dbReference type="Proteomes" id="UP000466445">
    <property type="component" value="Chromosome"/>
</dbReference>
<dbReference type="GO" id="GO:0032259">
    <property type="term" value="P:methylation"/>
    <property type="evidence" value="ECO:0007669"/>
    <property type="project" value="UniProtKB-KW"/>
</dbReference>
<dbReference type="Pfam" id="PF02384">
    <property type="entry name" value="N6_Mtase"/>
    <property type="match status" value="1"/>
</dbReference>
<dbReference type="EMBL" id="AP022595">
    <property type="protein sequence ID" value="BBY60151.1"/>
    <property type="molecule type" value="Genomic_DNA"/>
</dbReference>
<evidence type="ECO:0000259" key="6">
    <source>
        <dbReference type="Pfam" id="PF22837"/>
    </source>
</evidence>
<dbReference type="PROSITE" id="PS00092">
    <property type="entry name" value="N6_MTASE"/>
    <property type="match status" value="1"/>
</dbReference>
<dbReference type="REBASE" id="374422">
    <property type="entry name" value="M.Msa30395ORF32870P"/>
</dbReference>
<evidence type="ECO:0000256" key="4">
    <source>
        <dbReference type="ARBA" id="ARBA00022747"/>
    </source>
</evidence>
<evidence type="ECO:0000256" key="2">
    <source>
        <dbReference type="ARBA" id="ARBA00022679"/>
    </source>
</evidence>
<dbReference type="InterPro" id="IPR054520">
    <property type="entry name" value="M_Eco57I_C"/>
</dbReference>
<keyword evidence="4" id="KW-0680">Restriction system</keyword>
<dbReference type="PANTHER" id="PTHR33841:SF5">
    <property type="entry name" value="DNA METHYLASE (MODIFICATION METHYLASE) (METHYLTRANSFERASE)-RELATED"/>
    <property type="match status" value="1"/>
</dbReference>